<keyword evidence="7" id="KW-1185">Reference proteome</keyword>
<keyword evidence="4" id="KW-0560">Oxidoreductase</keyword>
<gene>
    <name evidence="6" type="ORF">AXG93_3218s1160</name>
    <name evidence="5" type="ORF">Mp_5g22590</name>
</gene>
<reference evidence="5" key="2">
    <citation type="journal article" date="2019" name="Curr. Biol.">
        <title>Chromatin organization in early land plants reveals an ancestral association between H3K27me3, transposons, and constitutive heterochromatin.</title>
        <authorList>
            <person name="Montgomery S.A."/>
            <person name="Tanizawa Y."/>
            <person name="Galik B."/>
            <person name="Wang N."/>
            <person name="Ito T."/>
            <person name="Mochizuki T."/>
            <person name="Akimcheva S."/>
            <person name="Bowman J."/>
            <person name="Cognat V."/>
            <person name="Drouard L."/>
            <person name="Ekker H."/>
            <person name="Houng S."/>
            <person name="Kohchi T."/>
            <person name="Lin S."/>
            <person name="Liu L.D."/>
            <person name="Nakamura Y."/>
            <person name="Valeeva L.R."/>
            <person name="Shakirov E.V."/>
            <person name="Shippen D.E."/>
            <person name="Wei W."/>
            <person name="Yagura M."/>
            <person name="Yamaoka S."/>
            <person name="Yamato K.T."/>
            <person name="Liu C."/>
            <person name="Berger F."/>
        </authorList>
    </citation>
    <scope>NUCLEOTIDE SEQUENCE [LARGE SCALE GENOMIC DNA]</scope>
    <source>
        <strain evidence="5">Tak-1</strain>
    </source>
</reference>
<dbReference type="GO" id="GO:0005506">
    <property type="term" value="F:iron ion binding"/>
    <property type="evidence" value="ECO:0007669"/>
    <property type="project" value="InterPro"/>
</dbReference>
<dbReference type="Pfam" id="PF00067">
    <property type="entry name" value="p450"/>
    <property type="match status" value="1"/>
</dbReference>
<feature type="binding site" description="axial binding residue" evidence="3">
    <location>
        <position position="450"/>
    </location>
    <ligand>
        <name>heme</name>
        <dbReference type="ChEBI" id="CHEBI:30413"/>
    </ligand>
    <ligandPart>
        <name>Fe</name>
        <dbReference type="ChEBI" id="CHEBI:18248"/>
    </ligandPart>
</feature>
<dbReference type="PANTHER" id="PTHR24286:SF376">
    <property type="entry name" value="ABSCISIC ACID 8'-HYDROXYLASE 4"/>
    <property type="match status" value="1"/>
</dbReference>
<evidence type="ECO:0000256" key="2">
    <source>
        <dbReference type="ARBA" id="ARBA00023004"/>
    </source>
</evidence>
<dbReference type="GO" id="GO:0020037">
    <property type="term" value="F:heme binding"/>
    <property type="evidence" value="ECO:0007669"/>
    <property type="project" value="InterPro"/>
</dbReference>
<dbReference type="InterPro" id="IPR001128">
    <property type="entry name" value="Cyt_P450"/>
</dbReference>
<dbReference type="PRINTS" id="PR00463">
    <property type="entry name" value="EP450I"/>
</dbReference>
<dbReference type="Proteomes" id="UP001162541">
    <property type="component" value="Chromosome 5"/>
</dbReference>
<dbReference type="Gene3D" id="1.10.630.10">
    <property type="entry name" value="Cytochrome P450"/>
    <property type="match status" value="1"/>
</dbReference>
<keyword evidence="1 3" id="KW-0479">Metal-binding</keyword>
<protein>
    <recommendedName>
        <fullName evidence="9">Cytochrome P450</fullName>
    </recommendedName>
</protein>
<reference evidence="8" key="3">
    <citation type="journal article" date="2020" name="Curr. Biol.">
        <title>Chromatin organization in early land plants reveals an ancestral association between H3K27me3, transposons, and constitutive heterochromatin.</title>
        <authorList>
            <person name="Montgomery S.A."/>
            <person name="Tanizawa Y."/>
            <person name="Galik B."/>
            <person name="Wang N."/>
            <person name="Ito T."/>
            <person name="Mochizuki T."/>
            <person name="Akimcheva S."/>
            <person name="Bowman J.L."/>
            <person name="Cognat V."/>
            <person name="Marechal-Drouard L."/>
            <person name="Ekker H."/>
            <person name="Hong S.F."/>
            <person name="Kohchi T."/>
            <person name="Lin S.S."/>
            <person name="Liu L.D."/>
            <person name="Nakamura Y."/>
            <person name="Valeeva L.R."/>
            <person name="Shakirov E.V."/>
            <person name="Shippen D.E."/>
            <person name="Wei W.L."/>
            <person name="Yagura M."/>
            <person name="Yamaoka S."/>
            <person name="Yamato K.T."/>
            <person name="Liu C."/>
            <person name="Berger F."/>
        </authorList>
    </citation>
    <scope>NUCLEOTIDE SEQUENCE [LARGE SCALE GENOMIC DNA]</scope>
    <source>
        <strain evidence="8">Tak-1</strain>
    </source>
</reference>
<dbReference type="GO" id="GO:0004497">
    <property type="term" value="F:monooxygenase activity"/>
    <property type="evidence" value="ECO:0007669"/>
    <property type="project" value="UniProtKB-KW"/>
</dbReference>
<dbReference type="PROSITE" id="PS00086">
    <property type="entry name" value="CYTOCHROME_P450"/>
    <property type="match status" value="1"/>
</dbReference>
<dbReference type="SUPFAM" id="SSF48264">
    <property type="entry name" value="Cytochrome P450"/>
    <property type="match status" value="1"/>
</dbReference>
<dbReference type="AlphaFoldDB" id="A0A176WHS3"/>
<keyword evidence="2 3" id="KW-0408">Iron</keyword>
<evidence type="ECO:0000313" key="6">
    <source>
        <dbReference type="EMBL" id="OAE32444.1"/>
    </source>
</evidence>
<evidence type="ECO:0000256" key="3">
    <source>
        <dbReference type="PIRSR" id="PIRSR602401-1"/>
    </source>
</evidence>
<proteinExistence type="inferred from homology"/>
<dbReference type="Proteomes" id="UP000077202">
    <property type="component" value="Unassembled WGS sequence"/>
</dbReference>
<dbReference type="PANTHER" id="PTHR24286">
    <property type="entry name" value="CYTOCHROME P450 26"/>
    <property type="match status" value="1"/>
</dbReference>
<evidence type="ECO:0000313" key="8">
    <source>
        <dbReference type="Proteomes" id="UP001162541"/>
    </source>
</evidence>
<evidence type="ECO:0000256" key="4">
    <source>
        <dbReference type="RuleBase" id="RU000461"/>
    </source>
</evidence>
<accession>A0A176WHS3</accession>
<keyword evidence="4" id="KW-0503">Monooxygenase</keyword>
<dbReference type="GO" id="GO:0016705">
    <property type="term" value="F:oxidoreductase activity, acting on paired donors, with incorporation or reduction of molecular oxygen"/>
    <property type="evidence" value="ECO:0007669"/>
    <property type="project" value="InterPro"/>
</dbReference>
<dbReference type="InterPro" id="IPR036396">
    <property type="entry name" value="Cyt_P450_sf"/>
</dbReference>
<keyword evidence="3 4" id="KW-0349">Heme</keyword>
<evidence type="ECO:0000313" key="5">
    <source>
        <dbReference type="EMBL" id="BBN12751.1"/>
    </source>
</evidence>
<organism evidence="6 7">
    <name type="scientific">Marchantia polymorpha subsp. ruderalis</name>
    <dbReference type="NCBI Taxonomy" id="1480154"/>
    <lineage>
        <taxon>Eukaryota</taxon>
        <taxon>Viridiplantae</taxon>
        <taxon>Streptophyta</taxon>
        <taxon>Embryophyta</taxon>
        <taxon>Marchantiophyta</taxon>
        <taxon>Marchantiopsida</taxon>
        <taxon>Marchantiidae</taxon>
        <taxon>Marchantiales</taxon>
        <taxon>Marchantiaceae</taxon>
        <taxon>Marchantia</taxon>
    </lineage>
</organism>
<dbReference type="InterPro" id="IPR017972">
    <property type="entry name" value="Cyt_P450_CS"/>
</dbReference>
<sequence length="504" mass="57925">MLEEWGRGEWIKFGVSVVLGAQILAYVLKTWIFNGKSGKVPPGELGWPLWDETLNYLSSCADSRSPGKWIDEKRALYGDVFKARLFGVPTVFALGSAGNRWVLSNDQVLFRQAWPKSMRTVFGQDSVLVAHGEKFRHLRLHIEQFLGTEAVKRFIGSMESCTLSRLERWQQQQQDVKVYPELHEHTFKVALELIMGGAPEVNFHKMEQNCLVLGLNMFSVPINLPWTRFGKAMKAQGEILKVFNSEIRRRRAEWYAGLSPLGKGGRLSSNNLDLARDLLDLFMFWETDKTNSQQKEWEFTDTEIAQNMLVVIEGAHGTTAATLTNAMYYLSTRPHIVQELRKEVLSVAEAKKADEPLSWAEIRNMTYTRNVLLETLRMRTTVPQLNKETVQDLEFEGFTIPKGWVVTCCPRQTHNREENFPNPELFDPSRFNQSPDLYSFIPFGRGPRMCPGEKFGMTVMQVFLYHLVAKFDWELVDPEEQFTMFFAPTPKNGLPVKLTPRKLL</sequence>
<evidence type="ECO:0008006" key="9">
    <source>
        <dbReference type="Google" id="ProtNLM"/>
    </source>
</evidence>
<evidence type="ECO:0000256" key="1">
    <source>
        <dbReference type="ARBA" id="ARBA00022723"/>
    </source>
</evidence>
<reference evidence="6 7" key="1">
    <citation type="submission" date="2016-03" db="EMBL/GenBank/DDBJ databases">
        <title>Mechanisms controlling the formation of the plant cell surface in tip-growing cells are functionally conserved among land plants.</title>
        <authorList>
            <person name="Honkanen S."/>
            <person name="Jones V.A."/>
            <person name="Morieri G."/>
            <person name="Champion C."/>
            <person name="Hetherington A.J."/>
            <person name="Kelly S."/>
            <person name="Saint-Marcoux D."/>
            <person name="Proust H."/>
            <person name="Prescott H."/>
            <person name="Dolan L."/>
        </authorList>
    </citation>
    <scope>NUCLEOTIDE SEQUENCE [LARGE SCALE GENOMIC DNA]</scope>
    <source>
        <strain evidence="7">cv. Tak-1 and cv. Tak-2</strain>
        <tissue evidence="6">Whole gametophyte</tissue>
    </source>
</reference>
<dbReference type="InterPro" id="IPR002401">
    <property type="entry name" value="Cyt_P450_E_grp-I"/>
</dbReference>
<dbReference type="EMBL" id="AP019870">
    <property type="protein sequence ID" value="BBN12751.1"/>
    <property type="molecule type" value="Genomic_DNA"/>
</dbReference>
<evidence type="ECO:0000313" key="7">
    <source>
        <dbReference type="Proteomes" id="UP000077202"/>
    </source>
</evidence>
<comment type="cofactor">
    <cofactor evidence="3">
        <name>heme</name>
        <dbReference type="ChEBI" id="CHEBI:30413"/>
    </cofactor>
</comment>
<dbReference type="EMBL" id="LVLJ01000822">
    <property type="protein sequence ID" value="OAE32444.1"/>
    <property type="molecule type" value="Genomic_DNA"/>
</dbReference>
<dbReference type="GO" id="GO:0016125">
    <property type="term" value="P:sterol metabolic process"/>
    <property type="evidence" value="ECO:0007669"/>
    <property type="project" value="TreeGrafter"/>
</dbReference>
<name>A0A176WHS3_MARPO</name>
<comment type="similarity">
    <text evidence="4">Belongs to the cytochrome P450 family.</text>
</comment>
<dbReference type="PRINTS" id="PR00385">
    <property type="entry name" value="P450"/>
</dbReference>